<evidence type="ECO:0000256" key="5">
    <source>
        <dbReference type="SAM" id="MobiDB-lite"/>
    </source>
</evidence>
<dbReference type="InterPro" id="IPR001781">
    <property type="entry name" value="Znf_LIM"/>
</dbReference>
<dbReference type="PROSITE" id="PS50023">
    <property type="entry name" value="LIM_DOMAIN_2"/>
    <property type="match status" value="3"/>
</dbReference>
<dbReference type="EMBL" id="BPLQ01005877">
    <property type="protein sequence ID" value="GIY18274.1"/>
    <property type="molecule type" value="Genomic_DNA"/>
</dbReference>
<feature type="region of interest" description="Disordered" evidence="5">
    <location>
        <begin position="303"/>
        <end position="337"/>
    </location>
</feature>
<dbReference type="PROSITE" id="PS00478">
    <property type="entry name" value="LIM_DOMAIN_1"/>
    <property type="match status" value="2"/>
</dbReference>
<dbReference type="AlphaFoldDB" id="A0AAV4R939"/>
<feature type="domain" description="LIM zinc-binding" evidence="6">
    <location>
        <begin position="3"/>
        <end position="68"/>
    </location>
</feature>
<proteinExistence type="predicted"/>
<evidence type="ECO:0000313" key="8">
    <source>
        <dbReference type="Proteomes" id="UP001054837"/>
    </source>
</evidence>
<keyword evidence="1 4" id="KW-0479">Metal-binding</keyword>
<keyword evidence="2 4" id="KW-0862">Zinc</keyword>
<keyword evidence="8" id="KW-1185">Reference proteome</keyword>
<gene>
    <name evidence="7" type="primary">TES</name>
    <name evidence="7" type="ORF">CDAR_473531</name>
</gene>
<dbReference type="Proteomes" id="UP001054837">
    <property type="component" value="Unassembled WGS sequence"/>
</dbReference>
<accession>A0AAV4R939</accession>
<feature type="domain" description="LIM zinc-binding" evidence="6">
    <location>
        <begin position="114"/>
        <end position="190"/>
    </location>
</feature>
<evidence type="ECO:0000256" key="4">
    <source>
        <dbReference type="PROSITE-ProRule" id="PRU00125"/>
    </source>
</evidence>
<reference evidence="7 8" key="1">
    <citation type="submission" date="2021-06" db="EMBL/GenBank/DDBJ databases">
        <title>Caerostris darwini draft genome.</title>
        <authorList>
            <person name="Kono N."/>
            <person name="Arakawa K."/>
        </authorList>
    </citation>
    <scope>NUCLEOTIDE SEQUENCE [LARGE SCALE GENOMIC DNA]</scope>
</reference>
<name>A0AAV4R939_9ARAC</name>
<evidence type="ECO:0000256" key="1">
    <source>
        <dbReference type="ARBA" id="ARBA00022723"/>
    </source>
</evidence>
<dbReference type="PANTHER" id="PTHR24211:SF22">
    <property type="entry name" value="TESTIN"/>
    <property type="match status" value="1"/>
</dbReference>
<evidence type="ECO:0000256" key="3">
    <source>
        <dbReference type="ARBA" id="ARBA00023038"/>
    </source>
</evidence>
<comment type="caution">
    <text evidence="7">The sequence shown here is derived from an EMBL/GenBank/DDBJ whole genome shotgun (WGS) entry which is preliminary data.</text>
</comment>
<sequence length="337" mass="37998">MPLQCPTCLILLEAGELVVVPSQGSAVAFHPACFICTTCRDPLVELVHCCEVDGKVYCARHYSETHRKRCYSCDELIFADRYAQAGADFYHKDHLRCFHCDQQLDDSKDSTMTDSCTACSATRTNSATTATSAASASLWIRDTSPTKYVQGKFWHYTCFTCEKCQEVITDFENHEGKFYCVKCYNADFAPRCGTCKQVFEGHMKIVKYEVTTTGDTTRNLTRKRQSYSESSFVASSQEVQETAICWKSEKDVLYSYGDYKWHSECFICRVCQRHLADTPFSIQENTLVCKMCTSKEDTVSAATSSRERLSTVSLPARKSSTRTRVGGTSREANQKTS</sequence>
<dbReference type="Gene3D" id="2.10.110.10">
    <property type="entry name" value="Cysteine Rich Protein"/>
    <property type="match status" value="4"/>
</dbReference>
<dbReference type="Pfam" id="PF00412">
    <property type="entry name" value="LIM"/>
    <property type="match status" value="4"/>
</dbReference>
<evidence type="ECO:0000256" key="2">
    <source>
        <dbReference type="ARBA" id="ARBA00022833"/>
    </source>
</evidence>
<evidence type="ECO:0000259" key="6">
    <source>
        <dbReference type="PROSITE" id="PS50023"/>
    </source>
</evidence>
<evidence type="ECO:0000313" key="7">
    <source>
        <dbReference type="EMBL" id="GIY18274.1"/>
    </source>
</evidence>
<dbReference type="InterPro" id="IPR047120">
    <property type="entry name" value="Pk/Esn/Tes"/>
</dbReference>
<dbReference type="PANTHER" id="PTHR24211">
    <property type="entry name" value="LIM DOMAIN-CONTAINING PROTEIN"/>
    <property type="match status" value="1"/>
</dbReference>
<dbReference type="SUPFAM" id="SSF57716">
    <property type="entry name" value="Glucocorticoid receptor-like (DNA-binding domain)"/>
    <property type="match status" value="2"/>
</dbReference>
<dbReference type="SMART" id="SM00132">
    <property type="entry name" value="LIM"/>
    <property type="match status" value="4"/>
</dbReference>
<keyword evidence="3 4" id="KW-0440">LIM domain</keyword>
<organism evidence="7 8">
    <name type="scientific">Caerostris darwini</name>
    <dbReference type="NCBI Taxonomy" id="1538125"/>
    <lineage>
        <taxon>Eukaryota</taxon>
        <taxon>Metazoa</taxon>
        <taxon>Ecdysozoa</taxon>
        <taxon>Arthropoda</taxon>
        <taxon>Chelicerata</taxon>
        <taxon>Arachnida</taxon>
        <taxon>Araneae</taxon>
        <taxon>Araneomorphae</taxon>
        <taxon>Entelegynae</taxon>
        <taxon>Araneoidea</taxon>
        <taxon>Araneidae</taxon>
        <taxon>Caerostris</taxon>
    </lineage>
</organism>
<protein>
    <submittedName>
        <fullName evidence="7">Testin</fullName>
    </submittedName>
</protein>
<dbReference type="GO" id="GO:0046872">
    <property type="term" value="F:metal ion binding"/>
    <property type="evidence" value="ECO:0007669"/>
    <property type="project" value="UniProtKB-KW"/>
</dbReference>
<feature type="domain" description="LIM zinc-binding" evidence="6">
    <location>
        <begin position="240"/>
        <end position="299"/>
    </location>
</feature>